<gene>
    <name evidence="7" type="ORF">MICPUCDRAFT_47596</name>
</gene>
<dbReference type="EMBL" id="GG663740">
    <property type="protein sequence ID" value="EEH56449.1"/>
    <property type="molecule type" value="Genomic_DNA"/>
</dbReference>
<keyword evidence="8" id="KW-1185">Reference proteome</keyword>
<dbReference type="STRING" id="564608.C1MV56"/>
<feature type="compositionally biased region" description="Low complexity" evidence="5">
    <location>
        <begin position="413"/>
        <end position="428"/>
    </location>
</feature>
<dbReference type="PANTHER" id="PTHR42913">
    <property type="entry name" value="APOPTOSIS-INDUCING FACTOR 1"/>
    <property type="match status" value="1"/>
</dbReference>
<feature type="domain" description="FAD/NAD(P)-binding" evidence="6">
    <location>
        <begin position="81"/>
        <end position="449"/>
    </location>
</feature>
<dbReference type="InterPro" id="IPR023753">
    <property type="entry name" value="FAD/NAD-binding_dom"/>
</dbReference>
<evidence type="ECO:0000256" key="5">
    <source>
        <dbReference type="SAM" id="MobiDB-lite"/>
    </source>
</evidence>
<dbReference type="GO" id="GO:0003955">
    <property type="term" value="F:NAD(P)H dehydrogenase (quinone) activity"/>
    <property type="evidence" value="ECO:0007669"/>
    <property type="project" value="TreeGrafter"/>
</dbReference>
<dbReference type="GO" id="GO:0019646">
    <property type="term" value="P:aerobic electron transport chain"/>
    <property type="evidence" value="ECO:0007669"/>
    <property type="project" value="TreeGrafter"/>
</dbReference>
<evidence type="ECO:0000256" key="1">
    <source>
        <dbReference type="ARBA" id="ARBA00001974"/>
    </source>
</evidence>
<accession>C1MV56</accession>
<dbReference type="GO" id="GO:0042372">
    <property type="term" value="P:phylloquinone biosynthetic process"/>
    <property type="evidence" value="ECO:0007669"/>
    <property type="project" value="TreeGrafter"/>
</dbReference>
<evidence type="ECO:0000256" key="3">
    <source>
        <dbReference type="ARBA" id="ARBA00022827"/>
    </source>
</evidence>
<sequence length="560" mass="58453">MTTSTASSRCVAPRARAPAPRASRAAARLARRGPPPPRVVAVFAVATTTTGSQAPSDDDSPSRSSSTRRTRSSSAASRAPRVVVLGGGFGGLYTALKLDALSWDATVGGPPRPRVTLVDRADDFVFKPMLYELVNETMRPWEVAPSFAELLAPTAVRLVKGVAVDVREDDDAEGEGEGGAGVVTLMDGTTVPYDYLVCAVGANASDAGVAGAKDFAIPLNDAKDASRLAGALRDIERAADKTEDEARRRVAVVGGGLAGVELAGVVAERTRGVATVELFTPSGGIMRGAPSGQRAAATRVLRDAGVVMREGARVVAVEACADVERVRACGEAATVTVETSDGATTTVTVETSDGATTTEDFDVVAWTVGQRAVTPESWPFPRDSKGRIVTEDTLRVVGRSNVFALGDAAVVASSSSSNPNDSNPNDADFASPPPSEALPSTAQVAFQQADYAAWNVWSAMSSRPLLPFKYQHLGDMMTLGKTDAAVALPLNLAVVDGPAAAALRRAAYLYRMPTNEHRAKLAAEWIEQGARAALEEGPEVLRKLGVPLPPGLFPPPPSRE</sequence>
<dbReference type="InterPro" id="IPR036188">
    <property type="entry name" value="FAD/NAD-bd_sf"/>
</dbReference>
<dbReference type="KEGG" id="mpp:MICPUCDRAFT_47596"/>
<feature type="region of interest" description="Disordered" evidence="5">
    <location>
        <begin position="1"/>
        <end position="77"/>
    </location>
</feature>
<evidence type="ECO:0000256" key="2">
    <source>
        <dbReference type="ARBA" id="ARBA00022630"/>
    </source>
</evidence>
<dbReference type="Proteomes" id="UP000001876">
    <property type="component" value="Unassembled WGS sequence"/>
</dbReference>
<evidence type="ECO:0000313" key="8">
    <source>
        <dbReference type="Proteomes" id="UP000001876"/>
    </source>
</evidence>
<dbReference type="InterPro" id="IPR051169">
    <property type="entry name" value="NADH-Q_oxidoreductase"/>
</dbReference>
<dbReference type="SUPFAM" id="SSF51905">
    <property type="entry name" value="FAD/NAD(P)-binding domain"/>
    <property type="match status" value="1"/>
</dbReference>
<dbReference type="GO" id="GO:0009507">
    <property type="term" value="C:chloroplast"/>
    <property type="evidence" value="ECO:0007669"/>
    <property type="project" value="TreeGrafter"/>
</dbReference>
<dbReference type="Pfam" id="PF07992">
    <property type="entry name" value="Pyr_redox_2"/>
    <property type="match status" value="1"/>
</dbReference>
<dbReference type="eggNOG" id="KOG2495">
    <property type="taxonomic scope" value="Eukaryota"/>
</dbReference>
<proteinExistence type="predicted"/>
<reference evidence="7 8" key="1">
    <citation type="journal article" date="2009" name="Science">
        <title>Green evolution and dynamic adaptations revealed by genomes of the marine picoeukaryotes Micromonas.</title>
        <authorList>
            <person name="Worden A.Z."/>
            <person name="Lee J.H."/>
            <person name="Mock T."/>
            <person name="Rouze P."/>
            <person name="Simmons M.P."/>
            <person name="Aerts A.L."/>
            <person name="Allen A.E."/>
            <person name="Cuvelier M.L."/>
            <person name="Derelle E."/>
            <person name="Everett M.V."/>
            <person name="Foulon E."/>
            <person name="Grimwood J."/>
            <person name="Gundlach H."/>
            <person name="Henrissat B."/>
            <person name="Napoli C."/>
            <person name="McDonald S.M."/>
            <person name="Parker M.S."/>
            <person name="Rombauts S."/>
            <person name="Salamov A."/>
            <person name="Von Dassow P."/>
            <person name="Badger J.H."/>
            <person name="Coutinho P.M."/>
            <person name="Demir E."/>
            <person name="Dubchak I."/>
            <person name="Gentemann C."/>
            <person name="Eikrem W."/>
            <person name="Gready J.E."/>
            <person name="John U."/>
            <person name="Lanier W."/>
            <person name="Lindquist E.A."/>
            <person name="Lucas S."/>
            <person name="Mayer K.F."/>
            <person name="Moreau H."/>
            <person name="Not F."/>
            <person name="Otillar R."/>
            <person name="Panaud O."/>
            <person name="Pangilinan J."/>
            <person name="Paulsen I."/>
            <person name="Piegu B."/>
            <person name="Poliakov A."/>
            <person name="Robbens S."/>
            <person name="Schmutz J."/>
            <person name="Toulza E."/>
            <person name="Wyss T."/>
            <person name="Zelensky A."/>
            <person name="Zhou K."/>
            <person name="Armbrust E.V."/>
            <person name="Bhattacharya D."/>
            <person name="Goodenough U.W."/>
            <person name="Van de Peer Y."/>
            <person name="Grigoriev I.V."/>
        </authorList>
    </citation>
    <scope>NUCLEOTIDE SEQUENCE [LARGE SCALE GENOMIC DNA]</scope>
    <source>
        <strain evidence="7 8">CCMP1545</strain>
    </source>
</reference>
<dbReference type="OrthoDB" id="5376590at2759"/>
<dbReference type="AlphaFoldDB" id="C1MV56"/>
<keyword evidence="2" id="KW-0285">Flavoprotein</keyword>
<dbReference type="OMA" id="VDPRSYM"/>
<keyword evidence="3" id="KW-0274">FAD</keyword>
<dbReference type="PANTHER" id="PTHR42913:SF4">
    <property type="entry name" value="ALTERNATIVE NAD(P)H-UBIQUINONE OXIDOREDUCTASE C1, CHLOROPLASTIC_MITOCHONDRIAL"/>
    <property type="match status" value="1"/>
</dbReference>
<evidence type="ECO:0000313" key="7">
    <source>
        <dbReference type="EMBL" id="EEH56449.1"/>
    </source>
</evidence>
<dbReference type="GeneID" id="9685048"/>
<dbReference type="Gene3D" id="3.50.50.100">
    <property type="match status" value="1"/>
</dbReference>
<evidence type="ECO:0000256" key="4">
    <source>
        <dbReference type="ARBA" id="ARBA00023002"/>
    </source>
</evidence>
<name>C1MV56_MICPC</name>
<protein>
    <submittedName>
        <fullName evidence="7">Predicted protein</fullName>
    </submittedName>
</protein>
<evidence type="ECO:0000259" key="6">
    <source>
        <dbReference type="Pfam" id="PF07992"/>
    </source>
</evidence>
<organism evidence="8">
    <name type="scientific">Micromonas pusilla (strain CCMP1545)</name>
    <name type="common">Picoplanktonic green alga</name>
    <dbReference type="NCBI Taxonomy" id="564608"/>
    <lineage>
        <taxon>Eukaryota</taxon>
        <taxon>Viridiplantae</taxon>
        <taxon>Chlorophyta</taxon>
        <taxon>Mamiellophyceae</taxon>
        <taxon>Mamiellales</taxon>
        <taxon>Mamiellaceae</taxon>
        <taxon>Micromonas</taxon>
    </lineage>
</organism>
<feature type="compositionally biased region" description="Low complexity" evidence="5">
    <location>
        <begin position="1"/>
        <end position="28"/>
    </location>
</feature>
<comment type="cofactor">
    <cofactor evidence="1">
        <name>FAD</name>
        <dbReference type="ChEBI" id="CHEBI:57692"/>
    </cofactor>
</comment>
<keyword evidence="4" id="KW-0560">Oxidoreductase</keyword>
<dbReference type="PRINTS" id="PR00368">
    <property type="entry name" value="FADPNR"/>
</dbReference>
<dbReference type="RefSeq" id="XP_003059317.1">
    <property type="nucleotide sequence ID" value="XM_003059271.1"/>
</dbReference>
<dbReference type="PRINTS" id="PR00411">
    <property type="entry name" value="PNDRDTASEI"/>
</dbReference>
<feature type="region of interest" description="Disordered" evidence="5">
    <location>
        <begin position="413"/>
        <end position="438"/>
    </location>
</feature>